<feature type="repeat" description="WD" evidence="14">
    <location>
        <begin position="53"/>
        <end position="87"/>
    </location>
</feature>
<evidence type="ECO:0000256" key="13">
    <source>
        <dbReference type="ARBA" id="ARBA00023242"/>
    </source>
</evidence>
<keyword evidence="5" id="KW-0813">Transport</keyword>
<keyword evidence="8" id="KW-0509">mRNA transport</keyword>
<protein>
    <recommendedName>
        <fullName evidence="4">Protein SEC13 homolog</fullName>
    </recommendedName>
</protein>
<evidence type="ECO:0000313" key="16">
    <source>
        <dbReference type="Proteomes" id="UP001187531"/>
    </source>
</evidence>
<keyword evidence="13" id="KW-0539">Nucleus</keyword>
<dbReference type="GO" id="GO:0005764">
    <property type="term" value="C:lysosome"/>
    <property type="evidence" value="ECO:0007669"/>
    <property type="project" value="UniProtKB-SubCell"/>
</dbReference>
<dbReference type="InterPro" id="IPR037363">
    <property type="entry name" value="Sec13/Seh1_fam"/>
</dbReference>
<accession>A0AA88I2I2</accession>
<keyword evidence="7" id="KW-0677">Repeat</keyword>
<keyword evidence="9" id="KW-0653">Protein transport</keyword>
<comment type="similarity">
    <text evidence="3">Belongs to the WD repeat SEC13 family.</text>
</comment>
<dbReference type="Pfam" id="PF00400">
    <property type="entry name" value="WD40"/>
    <property type="match status" value="5"/>
</dbReference>
<evidence type="ECO:0000256" key="1">
    <source>
        <dbReference type="ARBA" id="ARBA00004371"/>
    </source>
</evidence>
<evidence type="ECO:0000313" key="15">
    <source>
        <dbReference type="EMBL" id="KAK2718701.1"/>
    </source>
</evidence>
<keyword evidence="10" id="KW-0811">Translocation</keyword>
<dbReference type="GO" id="GO:0006606">
    <property type="term" value="P:protein import into nucleus"/>
    <property type="evidence" value="ECO:0007669"/>
    <property type="project" value="TreeGrafter"/>
</dbReference>
<evidence type="ECO:0000256" key="3">
    <source>
        <dbReference type="ARBA" id="ARBA00010102"/>
    </source>
</evidence>
<feature type="repeat" description="WD" evidence="14">
    <location>
        <begin position="9"/>
        <end position="50"/>
    </location>
</feature>
<proteinExistence type="inferred from homology"/>
<comment type="caution">
    <text evidence="15">The sequence shown here is derived from an EMBL/GenBank/DDBJ whole genome shotgun (WGS) entry which is preliminary data.</text>
</comment>
<dbReference type="GO" id="GO:0090114">
    <property type="term" value="P:COPII-coated vesicle budding"/>
    <property type="evidence" value="ECO:0007669"/>
    <property type="project" value="TreeGrafter"/>
</dbReference>
<gene>
    <name evidence="15" type="ORF">QYM36_005883</name>
</gene>
<dbReference type="AlphaFoldDB" id="A0AA88I2I2"/>
<dbReference type="GO" id="GO:0051028">
    <property type="term" value="P:mRNA transport"/>
    <property type="evidence" value="ECO:0007669"/>
    <property type="project" value="UniProtKB-KW"/>
</dbReference>
<dbReference type="Proteomes" id="UP001187531">
    <property type="component" value="Unassembled WGS sequence"/>
</dbReference>
<dbReference type="GO" id="GO:0032008">
    <property type="term" value="P:positive regulation of TOR signaling"/>
    <property type="evidence" value="ECO:0007669"/>
    <property type="project" value="TreeGrafter"/>
</dbReference>
<dbReference type="InterPro" id="IPR036322">
    <property type="entry name" value="WD40_repeat_dom_sf"/>
</dbReference>
<dbReference type="PROSITE" id="PS50082">
    <property type="entry name" value="WD_REPEATS_2"/>
    <property type="match status" value="3"/>
</dbReference>
<keyword evidence="11" id="KW-0906">Nuclear pore complex</keyword>
<dbReference type="EMBL" id="JAVRJZ010000009">
    <property type="protein sequence ID" value="KAK2718701.1"/>
    <property type="molecule type" value="Genomic_DNA"/>
</dbReference>
<dbReference type="PANTHER" id="PTHR11024">
    <property type="entry name" value="NUCLEAR PORE COMPLEX PROTEIN SEC13 / SEH1 FAMILY MEMBER"/>
    <property type="match status" value="1"/>
</dbReference>
<dbReference type="Gene3D" id="2.130.10.10">
    <property type="entry name" value="YVTN repeat-like/Quinoprotein amine dehydrogenase"/>
    <property type="match status" value="1"/>
</dbReference>
<dbReference type="GO" id="GO:0032527">
    <property type="term" value="P:protein exit from endoplasmic reticulum"/>
    <property type="evidence" value="ECO:0007669"/>
    <property type="project" value="TreeGrafter"/>
</dbReference>
<evidence type="ECO:0000256" key="2">
    <source>
        <dbReference type="ARBA" id="ARBA00004567"/>
    </source>
</evidence>
<evidence type="ECO:0000256" key="12">
    <source>
        <dbReference type="ARBA" id="ARBA00023228"/>
    </source>
</evidence>
<dbReference type="GO" id="GO:0031080">
    <property type="term" value="C:nuclear pore outer ring"/>
    <property type="evidence" value="ECO:0007669"/>
    <property type="project" value="TreeGrafter"/>
</dbReference>
<keyword evidence="6 14" id="KW-0853">WD repeat</keyword>
<dbReference type="GO" id="GO:0030127">
    <property type="term" value="C:COPII vesicle coat"/>
    <property type="evidence" value="ECO:0007669"/>
    <property type="project" value="TreeGrafter"/>
</dbReference>
<sequence>MVSVLSTVDTGHEDMIHDAQMDFYGSRLATCSSDGSVKIFDVKDGNQTLIADLRGHEGPVWQVAWAHPMYNSQIASCSYDRRVIIWNESGNQWNKTYEYRNHSGSVNSVCWAPVDYGLILACASSDGCVSILTATNTGEWLEKKIDNAHNIGCNAISWAPSVPTSNIDGLMSAKEVVIAPKRFVTGGCDNVIVIWREENDQWIPETKLEGHLDWVRDVAWAPSFGIEKPLIASCSQDQSVMIWTNDGSSATWNSQVLNRFNDVVWHVSWSITGDILAVSCGDNKVSLWKRNVEGDWVCISDVGRGRRSSNSDQRNL</sequence>
<feature type="repeat" description="WD" evidence="14">
    <location>
        <begin position="208"/>
        <end position="243"/>
    </location>
</feature>
<evidence type="ECO:0000256" key="11">
    <source>
        <dbReference type="ARBA" id="ARBA00023132"/>
    </source>
</evidence>
<dbReference type="InterPro" id="IPR001680">
    <property type="entry name" value="WD40_rpt"/>
</dbReference>
<organism evidence="15 16">
    <name type="scientific">Artemia franciscana</name>
    <name type="common">Brine shrimp</name>
    <name type="synonym">Artemia sanfranciscana</name>
    <dbReference type="NCBI Taxonomy" id="6661"/>
    <lineage>
        <taxon>Eukaryota</taxon>
        <taxon>Metazoa</taxon>
        <taxon>Ecdysozoa</taxon>
        <taxon>Arthropoda</taxon>
        <taxon>Crustacea</taxon>
        <taxon>Branchiopoda</taxon>
        <taxon>Anostraca</taxon>
        <taxon>Artemiidae</taxon>
        <taxon>Artemia</taxon>
    </lineage>
</organism>
<evidence type="ECO:0000256" key="9">
    <source>
        <dbReference type="ARBA" id="ARBA00022927"/>
    </source>
</evidence>
<dbReference type="FunFam" id="2.130.10.10:FF:000017">
    <property type="entry name" value="SEC13 homolog (S. cerevisiae)"/>
    <property type="match status" value="1"/>
</dbReference>
<keyword evidence="12" id="KW-0458">Lysosome</keyword>
<name>A0AA88I2I2_ARTSF</name>
<evidence type="ECO:0000256" key="10">
    <source>
        <dbReference type="ARBA" id="ARBA00023010"/>
    </source>
</evidence>
<evidence type="ECO:0000256" key="7">
    <source>
        <dbReference type="ARBA" id="ARBA00022737"/>
    </source>
</evidence>
<keyword evidence="16" id="KW-1185">Reference proteome</keyword>
<evidence type="ECO:0000256" key="8">
    <source>
        <dbReference type="ARBA" id="ARBA00022816"/>
    </source>
</evidence>
<dbReference type="GO" id="GO:0005198">
    <property type="term" value="F:structural molecule activity"/>
    <property type="evidence" value="ECO:0007669"/>
    <property type="project" value="InterPro"/>
</dbReference>
<dbReference type="SUPFAM" id="SSF50978">
    <property type="entry name" value="WD40 repeat-like"/>
    <property type="match status" value="1"/>
</dbReference>
<evidence type="ECO:0000256" key="6">
    <source>
        <dbReference type="ARBA" id="ARBA00022574"/>
    </source>
</evidence>
<evidence type="ECO:0000256" key="4">
    <source>
        <dbReference type="ARBA" id="ARBA00019195"/>
    </source>
</evidence>
<dbReference type="PANTHER" id="PTHR11024:SF2">
    <property type="entry name" value="PROTEIN SEC13 HOMOLOG"/>
    <property type="match status" value="1"/>
</dbReference>
<dbReference type="SMART" id="SM00320">
    <property type="entry name" value="WD40"/>
    <property type="match status" value="6"/>
</dbReference>
<comment type="subcellular location">
    <subcellularLocation>
        <location evidence="1">Lysosome</location>
    </subcellularLocation>
    <subcellularLocation>
        <location evidence="2">Nucleus</location>
        <location evidence="2">Nuclear pore complex</location>
    </subcellularLocation>
</comment>
<evidence type="ECO:0000256" key="5">
    <source>
        <dbReference type="ARBA" id="ARBA00022448"/>
    </source>
</evidence>
<reference evidence="15" key="1">
    <citation type="submission" date="2023-07" db="EMBL/GenBank/DDBJ databases">
        <title>Chromosome-level genome assembly of Artemia franciscana.</title>
        <authorList>
            <person name="Jo E."/>
        </authorList>
    </citation>
    <scope>NUCLEOTIDE SEQUENCE</scope>
    <source>
        <tissue evidence="15">Whole body</tissue>
    </source>
</reference>
<evidence type="ECO:0000256" key="14">
    <source>
        <dbReference type="PROSITE-ProRule" id="PRU00221"/>
    </source>
</evidence>
<dbReference type="InterPro" id="IPR015943">
    <property type="entry name" value="WD40/YVTN_repeat-like_dom_sf"/>
</dbReference>